<accession>H6LAD0</accession>
<evidence type="ECO:0000313" key="3">
    <source>
        <dbReference type="Proteomes" id="UP000007519"/>
    </source>
</evidence>
<reference evidence="2 3" key="1">
    <citation type="journal article" date="2012" name="Stand. Genomic Sci.">
        <title>Complete genome sequencing and analysis of Saprospira grandis str. Lewin, a predatory marine bacterium.</title>
        <authorList>
            <person name="Saw J.H."/>
            <person name="Yuryev A."/>
            <person name="Kanbe M."/>
            <person name="Hou S."/>
            <person name="Young A.G."/>
            <person name="Aizawa S."/>
            <person name="Alam M."/>
        </authorList>
    </citation>
    <scope>NUCLEOTIDE SEQUENCE [LARGE SCALE GENOMIC DNA]</scope>
    <source>
        <strain evidence="2 3">Lewin</strain>
    </source>
</reference>
<feature type="signal peptide" evidence="1">
    <location>
        <begin position="1"/>
        <end position="21"/>
    </location>
</feature>
<sequence>MKTLWGLSAFVLLFSVFTACSSSEERLPKYQPDLGELSAKVDIFRFEQDLMALPKDSTKIKEGIEKLKEKYPDFAPLYFGQIMGMPDDRPDFAPRLLSFLNFKESQLLYDSIQLAYPNLERVEADLEQAGAHYLYYFGGKKHPFERVYTYFSFYNYGTFTLEEFSGLGLDFFLGPNHIGYLAHPNLKNAYMRRTLTAEHISAKMAYALADRLVEQQAKRESSRLIDEMIFNGKKFFLAGAFLPQTADSLLFNFSAFQVEFCEKGEQGLWDYLGEQDLLYSSDATKYRKYVTVGPFKPELDLPGNSGSWLGTQILRQYARRRRLELKNNRPNSSPREIDQVIIQEILNESSPEHFMKRYKPRK</sequence>
<dbReference type="HOGENOM" id="CLU_070771_0_0_10"/>
<dbReference type="eggNOG" id="COG5504">
    <property type="taxonomic scope" value="Bacteria"/>
</dbReference>
<dbReference type="InterPro" id="IPR019853">
    <property type="entry name" value="GldB-like"/>
</dbReference>
<gene>
    <name evidence="2" type="primary">gldB</name>
    <name evidence="2" type="ordered locus">SGRA_1680</name>
</gene>
<dbReference type="Pfam" id="PF25594">
    <property type="entry name" value="GldB_lipo"/>
    <property type="match status" value="1"/>
</dbReference>
<dbReference type="OrthoDB" id="976022at2"/>
<dbReference type="KEGG" id="sgn:SGRA_1680"/>
<dbReference type="Proteomes" id="UP000007519">
    <property type="component" value="Chromosome"/>
</dbReference>
<dbReference type="PROSITE" id="PS51257">
    <property type="entry name" value="PROKAR_LIPOPROTEIN"/>
    <property type="match status" value="1"/>
</dbReference>
<proteinExistence type="predicted"/>
<evidence type="ECO:0000256" key="1">
    <source>
        <dbReference type="SAM" id="SignalP"/>
    </source>
</evidence>
<keyword evidence="3" id="KW-1185">Reference proteome</keyword>
<evidence type="ECO:0000313" key="2">
    <source>
        <dbReference type="EMBL" id="AFC24415.1"/>
    </source>
</evidence>
<dbReference type="EMBL" id="CP002831">
    <property type="protein sequence ID" value="AFC24415.1"/>
    <property type="molecule type" value="Genomic_DNA"/>
</dbReference>
<name>H6LAD0_SAPGL</name>
<keyword evidence="1" id="KW-0732">Signal</keyword>
<dbReference type="RefSeq" id="WP_015692048.1">
    <property type="nucleotide sequence ID" value="NC_016940.1"/>
</dbReference>
<protein>
    <submittedName>
        <fullName evidence="2">Gliding motility protein GldB</fullName>
    </submittedName>
</protein>
<organism evidence="2 3">
    <name type="scientific">Saprospira grandis (strain Lewin)</name>
    <dbReference type="NCBI Taxonomy" id="984262"/>
    <lineage>
        <taxon>Bacteria</taxon>
        <taxon>Pseudomonadati</taxon>
        <taxon>Bacteroidota</taxon>
        <taxon>Saprospiria</taxon>
        <taxon>Saprospirales</taxon>
        <taxon>Saprospiraceae</taxon>
        <taxon>Saprospira</taxon>
    </lineage>
</organism>
<dbReference type="AlphaFoldDB" id="H6LAD0"/>
<dbReference type="STRING" id="984262.SGRA_1680"/>
<feature type="chain" id="PRO_5003605010" evidence="1">
    <location>
        <begin position="22"/>
        <end position="362"/>
    </location>
</feature>